<evidence type="ECO:0000313" key="3">
    <source>
        <dbReference type="Proteomes" id="UP001240984"/>
    </source>
</evidence>
<name>A0ABT9MYY3_9ACTN</name>
<comment type="caution">
    <text evidence="2">The sequence shown here is derived from an EMBL/GenBank/DDBJ whole genome shotgun (WGS) entry which is preliminary data.</text>
</comment>
<feature type="transmembrane region" description="Helical" evidence="1">
    <location>
        <begin position="209"/>
        <end position="230"/>
    </location>
</feature>
<evidence type="ECO:0000256" key="1">
    <source>
        <dbReference type="SAM" id="Phobius"/>
    </source>
</evidence>
<keyword evidence="1" id="KW-1133">Transmembrane helix</keyword>
<feature type="transmembrane region" description="Helical" evidence="1">
    <location>
        <begin position="107"/>
        <end position="130"/>
    </location>
</feature>
<evidence type="ECO:0000313" key="2">
    <source>
        <dbReference type="EMBL" id="MDP9796657.1"/>
    </source>
</evidence>
<protein>
    <submittedName>
        <fullName evidence="2">Uncharacterized protein</fullName>
    </submittedName>
</protein>
<keyword evidence="1" id="KW-0812">Transmembrane</keyword>
<gene>
    <name evidence="2" type="ORF">J2S43_005169</name>
</gene>
<keyword evidence="1" id="KW-0472">Membrane</keyword>
<proteinExistence type="predicted"/>
<feature type="transmembrane region" description="Helical" evidence="1">
    <location>
        <begin position="12"/>
        <end position="40"/>
    </location>
</feature>
<organism evidence="2 3">
    <name type="scientific">Catenuloplanes nepalensis</name>
    <dbReference type="NCBI Taxonomy" id="587533"/>
    <lineage>
        <taxon>Bacteria</taxon>
        <taxon>Bacillati</taxon>
        <taxon>Actinomycetota</taxon>
        <taxon>Actinomycetes</taxon>
        <taxon>Micromonosporales</taxon>
        <taxon>Micromonosporaceae</taxon>
        <taxon>Catenuloplanes</taxon>
    </lineage>
</organism>
<dbReference type="Proteomes" id="UP001240984">
    <property type="component" value="Unassembled WGS sequence"/>
</dbReference>
<sequence>MRLIRSVPVIAGAIGVAVAGAVVMLPWVAGTAGAAAAVLLMTHPSVGRVTDAPVRVLLRAIPLLVAVAIMLRWWELSRWRSAEPFHTGRYPAAEPFAASLDLDRYRAAYAAELLAAGCLILALVCTGAAVARSLRRPRPAAVALAVTGGFLLTAAAWAAVRIALTGGETLRAHAETAAGIEGGAFLQPGLRYSAATAVSAGPVLDPGSAALTGAALLGATLAVLAGARLATPDRTSPPALE</sequence>
<dbReference type="RefSeq" id="WP_306833399.1">
    <property type="nucleotide sequence ID" value="NZ_JAUSRA010000001.1"/>
</dbReference>
<accession>A0ABT9MYY3</accession>
<keyword evidence="3" id="KW-1185">Reference proteome</keyword>
<feature type="transmembrane region" description="Helical" evidence="1">
    <location>
        <begin position="142"/>
        <end position="164"/>
    </location>
</feature>
<reference evidence="2 3" key="1">
    <citation type="submission" date="2023-07" db="EMBL/GenBank/DDBJ databases">
        <title>Sequencing the genomes of 1000 actinobacteria strains.</title>
        <authorList>
            <person name="Klenk H.-P."/>
        </authorList>
    </citation>
    <scope>NUCLEOTIDE SEQUENCE [LARGE SCALE GENOMIC DNA]</scope>
    <source>
        <strain evidence="2 3">DSM 44710</strain>
    </source>
</reference>
<dbReference type="EMBL" id="JAUSRA010000001">
    <property type="protein sequence ID" value="MDP9796657.1"/>
    <property type="molecule type" value="Genomic_DNA"/>
</dbReference>